<dbReference type="AlphaFoldDB" id="A0A2X2JF47"/>
<dbReference type="RefSeq" id="WP_112374716.1">
    <property type="nucleotide sequence ID" value="NZ_CP069793.1"/>
</dbReference>
<dbReference type="Proteomes" id="UP000251241">
    <property type="component" value="Unassembled WGS sequence"/>
</dbReference>
<dbReference type="EMBL" id="UAUU01000008">
    <property type="protein sequence ID" value="SPZ85825.1"/>
    <property type="molecule type" value="Genomic_DNA"/>
</dbReference>
<dbReference type="PROSITE" id="PS51257">
    <property type="entry name" value="PROKAR_LIPOPROTEIN"/>
    <property type="match status" value="1"/>
</dbReference>
<dbReference type="GeneID" id="97180889"/>
<evidence type="ECO:0000313" key="2">
    <source>
        <dbReference type="Proteomes" id="UP000251241"/>
    </source>
</evidence>
<name>A0A2X2JF47_SPHMU</name>
<evidence type="ECO:0000313" key="1">
    <source>
        <dbReference type="EMBL" id="SPZ85825.1"/>
    </source>
</evidence>
<reference evidence="1 2" key="1">
    <citation type="submission" date="2018-06" db="EMBL/GenBank/DDBJ databases">
        <authorList>
            <consortium name="Pathogen Informatics"/>
            <person name="Doyle S."/>
        </authorList>
    </citation>
    <scope>NUCLEOTIDE SEQUENCE [LARGE SCALE GENOMIC DNA]</scope>
    <source>
        <strain evidence="1 2">NCTC11343</strain>
    </source>
</reference>
<proteinExistence type="predicted"/>
<organism evidence="1 2">
    <name type="scientific">Sphingobacterium multivorum</name>
    <dbReference type="NCBI Taxonomy" id="28454"/>
    <lineage>
        <taxon>Bacteria</taxon>
        <taxon>Pseudomonadati</taxon>
        <taxon>Bacteroidota</taxon>
        <taxon>Sphingobacteriia</taxon>
        <taxon>Sphingobacteriales</taxon>
        <taxon>Sphingobacteriaceae</taxon>
        <taxon>Sphingobacterium</taxon>
    </lineage>
</organism>
<gene>
    <name evidence="1" type="ORF">NCTC11343_02389</name>
</gene>
<sequence>MKKIIVIAVYCVVLFMSCNNSGGDRGNEEVAEVGHSGIASVVKSYFLYHEIRNVDYAIYINDVLAGQSHENNGIPGPYKLNPYITSSGKQIVKMIISANSREKEITPEILGEISKNAGIYLLLNKDFEHIRELKKLQFPHIDKSVPSYEYIWEFEAE</sequence>
<evidence type="ECO:0008006" key="3">
    <source>
        <dbReference type="Google" id="ProtNLM"/>
    </source>
</evidence>
<protein>
    <recommendedName>
        <fullName evidence="3">Lipoprotein</fullName>
    </recommendedName>
</protein>
<accession>A0A2X2JF47</accession>